<organism evidence="1 2">
    <name type="scientific">Gemmatimonas phototrophica</name>
    <dbReference type="NCBI Taxonomy" id="1379270"/>
    <lineage>
        <taxon>Bacteria</taxon>
        <taxon>Pseudomonadati</taxon>
        <taxon>Gemmatimonadota</taxon>
        <taxon>Gemmatimonadia</taxon>
        <taxon>Gemmatimonadales</taxon>
        <taxon>Gemmatimonadaceae</taxon>
        <taxon>Gemmatimonas</taxon>
    </lineage>
</organism>
<dbReference type="AlphaFoldDB" id="A0A143BHD7"/>
<accession>A0A143BHD7</accession>
<dbReference type="STRING" id="1379270.GEMMAAP_01835"/>
<dbReference type="EMBL" id="CP011454">
    <property type="protein sequence ID" value="AMW03922.1"/>
    <property type="molecule type" value="Genomic_DNA"/>
</dbReference>
<reference evidence="1 2" key="1">
    <citation type="journal article" date="2014" name="Proc. Natl. Acad. Sci. U.S.A.">
        <title>Functional type 2 photosynthetic reaction centers found in the rare bacterial phylum Gemmatimonadetes.</title>
        <authorList>
            <person name="Zeng Y."/>
            <person name="Feng F."/>
            <person name="Medova H."/>
            <person name="Dean J."/>
            <person name="Koblizek M."/>
        </authorList>
    </citation>
    <scope>NUCLEOTIDE SEQUENCE [LARGE SCALE GENOMIC DNA]</scope>
    <source>
        <strain evidence="1 2">AP64</strain>
    </source>
</reference>
<dbReference type="KEGG" id="gph:GEMMAAP_01835"/>
<evidence type="ECO:0000313" key="1">
    <source>
        <dbReference type="EMBL" id="AMW03922.1"/>
    </source>
</evidence>
<name>A0A143BHD7_9BACT</name>
<protein>
    <recommendedName>
        <fullName evidence="3">Nitroreductase domain-containing protein</fullName>
    </recommendedName>
</protein>
<dbReference type="InterPro" id="IPR000415">
    <property type="entry name" value="Nitroreductase-like"/>
</dbReference>
<sequence>MALAACAPRLVKPPVWPTTPAVRATADHDGRWAEALHYARWTPSPHNMQPWRLRLLNAWQAELCCDPDRQLPNTDPQSAFTMVTLSMFAEHLAIAFAAQGYALSAEFVDAPIDYTVRAPVLVAMLSLEPLPKRLDARARRSALCERQTSRLPYDGSCVHNEVLETIQRRSATEGHQFGWTHDRAQVRAGIAINRDAVFADMDSEVARTELRRWIRPSDQQAQATNDGLWSRCMHFPGWLLRDFFDNHRAWQHGARAALGKRLLTHGMRGTRTLAWWSGPFVTPADWVRAGRVFAHAWLLLSEAGVHLHPFGSVVTNPDAHQRFLSMLGPSRPANTMWLLARMGYSDQPPRSLRIPTSAIFLNDTEQFS</sequence>
<evidence type="ECO:0008006" key="3">
    <source>
        <dbReference type="Google" id="ProtNLM"/>
    </source>
</evidence>
<reference evidence="1 2" key="2">
    <citation type="journal article" date="2016" name="Environ. Microbiol. Rep.">
        <title>Metagenomic evidence for the presence of phototrophic Gemmatimonadetes bacteria in diverse environments.</title>
        <authorList>
            <person name="Zeng Y."/>
            <person name="Baumbach J."/>
            <person name="Barbosa E.G."/>
            <person name="Azevedo V."/>
            <person name="Zhang C."/>
            <person name="Koblizek M."/>
        </authorList>
    </citation>
    <scope>NUCLEOTIDE SEQUENCE [LARGE SCALE GENOMIC DNA]</scope>
    <source>
        <strain evidence="1 2">AP64</strain>
    </source>
</reference>
<evidence type="ECO:0000313" key="2">
    <source>
        <dbReference type="Proteomes" id="UP000076404"/>
    </source>
</evidence>
<dbReference type="eggNOG" id="COG0778">
    <property type="taxonomic scope" value="Bacteria"/>
</dbReference>
<keyword evidence="2" id="KW-1185">Reference proteome</keyword>
<proteinExistence type="predicted"/>
<dbReference type="GO" id="GO:0016491">
    <property type="term" value="F:oxidoreductase activity"/>
    <property type="evidence" value="ECO:0007669"/>
    <property type="project" value="InterPro"/>
</dbReference>
<gene>
    <name evidence="1" type="ORF">GEMMAAP_01835</name>
</gene>
<dbReference type="Gene3D" id="3.40.109.10">
    <property type="entry name" value="NADH Oxidase"/>
    <property type="match status" value="1"/>
</dbReference>
<dbReference type="SUPFAM" id="SSF55469">
    <property type="entry name" value="FMN-dependent nitroreductase-like"/>
    <property type="match status" value="1"/>
</dbReference>
<dbReference type="Proteomes" id="UP000076404">
    <property type="component" value="Chromosome"/>
</dbReference>